<evidence type="ECO:0000313" key="4">
    <source>
        <dbReference type="Proteomes" id="UP000257144"/>
    </source>
</evidence>
<dbReference type="PRINTS" id="PR00080">
    <property type="entry name" value="SDRFAMILY"/>
</dbReference>
<dbReference type="GO" id="GO:0016491">
    <property type="term" value="F:oxidoreductase activity"/>
    <property type="evidence" value="ECO:0007669"/>
    <property type="project" value="UniProtKB-KW"/>
</dbReference>
<sequence length="247" mass="26141">MRLDGKVAIITGGTFGIGESTVRLFAQEGAKVVIAARNEEKGAKLVNDIKAEGGEALFVKTDVSKEEDVENLVQKTVETYGKLDVMFANAGVGDMQDLHTCTIEEWNRTISVDLTGVFLCNKHAIQEMDKIGGGSIINCASILGHVGQVSVSAYAAAKGGVVNMTRAAAVTYANKNIRINAVCPGYIDTPILDSTPKEAIDQLVSMVPAKRLGRPEEVANCVLFLASDESSFVTGANLLVDGGYTAQ</sequence>
<name>A0A3D8GJY6_9BACI</name>
<dbReference type="Pfam" id="PF13561">
    <property type="entry name" value="adh_short_C2"/>
    <property type="match status" value="1"/>
</dbReference>
<reference evidence="3 4" key="1">
    <citation type="submission" date="2018-07" db="EMBL/GenBank/DDBJ databases">
        <title>Bacillus sp. YLB-04 draft genome sequence.</title>
        <authorList>
            <person name="Yu L."/>
            <person name="Tang X."/>
        </authorList>
    </citation>
    <scope>NUCLEOTIDE SEQUENCE [LARGE SCALE GENOMIC DNA]</scope>
    <source>
        <strain evidence="3 4">YLB-04</strain>
    </source>
</reference>
<dbReference type="Gene3D" id="3.40.50.720">
    <property type="entry name" value="NAD(P)-binding Rossmann-like Domain"/>
    <property type="match status" value="1"/>
</dbReference>
<dbReference type="NCBIfam" id="NF009466">
    <property type="entry name" value="PRK12826.1-2"/>
    <property type="match status" value="1"/>
</dbReference>
<dbReference type="OrthoDB" id="9803333at2"/>
<evidence type="ECO:0000256" key="2">
    <source>
        <dbReference type="ARBA" id="ARBA00023002"/>
    </source>
</evidence>
<evidence type="ECO:0000313" key="3">
    <source>
        <dbReference type="EMBL" id="RDU34641.1"/>
    </source>
</evidence>
<evidence type="ECO:0000256" key="1">
    <source>
        <dbReference type="ARBA" id="ARBA00006484"/>
    </source>
</evidence>
<dbReference type="PRINTS" id="PR00081">
    <property type="entry name" value="GDHRDH"/>
</dbReference>
<dbReference type="PROSITE" id="PS00061">
    <property type="entry name" value="ADH_SHORT"/>
    <property type="match status" value="1"/>
</dbReference>
<gene>
    <name evidence="3" type="ORF">DRW41_22425</name>
</gene>
<comment type="caution">
    <text evidence="3">The sequence shown here is derived from an EMBL/GenBank/DDBJ whole genome shotgun (WGS) entry which is preliminary data.</text>
</comment>
<dbReference type="SUPFAM" id="SSF51735">
    <property type="entry name" value="NAD(P)-binding Rossmann-fold domains"/>
    <property type="match status" value="1"/>
</dbReference>
<dbReference type="GO" id="GO:0008206">
    <property type="term" value="P:bile acid metabolic process"/>
    <property type="evidence" value="ECO:0007669"/>
    <property type="project" value="UniProtKB-ARBA"/>
</dbReference>
<dbReference type="RefSeq" id="WP_115454235.1">
    <property type="nucleotide sequence ID" value="NZ_QNQT01000025.1"/>
</dbReference>
<keyword evidence="2" id="KW-0560">Oxidoreductase</keyword>
<dbReference type="PANTHER" id="PTHR24321">
    <property type="entry name" value="DEHYDROGENASES, SHORT CHAIN"/>
    <property type="match status" value="1"/>
</dbReference>
<dbReference type="InterPro" id="IPR002347">
    <property type="entry name" value="SDR_fam"/>
</dbReference>
<organism evidence="3 4">
    <name type="scientific">Neobacillus piezotolerans</name>
    <dbReference type="NCBI Taxonomy" id="2259171"/>
    <lineage>
        <taxon>Bacteria</taxon>
        <taxon>Bacillati</taxon>
        <taxon>Bacillota</taxon>
        <taxon>Bacilli</taxon>
        <taxon>Bacillales</taxon>
        <taxon>Bacillaceae</taxon>
        <taxon>Neobacillus</taxon>
    </lineage>
</organism>
<keyword evidence="4" id="KW-1185">Reference proteome</keyword>
<dbReference type="Proteomes" id="UP000257144">
    <property type="component" value="Unassembled WGS sequence"/>
</dbReference>
<comment type="similarity">
    <text evidence="1">Belongs to the short-chain dehydrogenases/reductases (SDR) family.</text>
</comment>
<dbReference type="FunFam" id="3.40.50.720:FF:000084">
    <property type="entry name" value="Short-chain dehydrogenase reductase"/>
    <property type="match status" value="1"/>
</dbReference>
<proteinExistence type="inferred from homology"/>
<dbReference type="AlphaFoldDB" id="A0A3D8GJY6"/>
<dbReference type="InterPro" id="IPR020904">
    <property type="entry name" value="Sc_DH/Rdtase_CS"/>
</dbReference>
<dbReference type="EMBL" id="QNQT01000025">
    <property type="protein sequence ID" value="RDU34641.1"/>
    <property type="molecule type" value="Genomic_DNA"/>
</dbReference>
<dbReference type="NCBIfam" id="NF005559">
    <property type="entry name" value="PRK07231.1"/>
    <property type="match status" value="1"/>
</dbReference>
<dbReference type="PANTHER" id="PTHR24321:SF11">
    <property type="entry name" value="BLR0893 PROTEIN"/>
    <property type="match status" value="1"/>
</dbReference>
<accession>A0A3D8GJY6</accession>
<protein>
    <submittedName>
        <fullName evidence="3">Short-chain dehydrogenase</fullName>
    </submittedName>
</protein>
<dbReference type="InterPro" id="IPR036291">
    <property type="entry name" value="NAD(P)-bd_dom_sf"/>
</dbReference>